<dbReference type="AlphaFoldDB" id="H3H7D0"/>
<reference evidence="3" key="2">
    <citation type="submission" date="2015-06" db="UniProtKB">
        <authorList>
            <consortium name="EnsemblProtists"/>
        </authorList>
    </citation>
    <scope>IDENTIFICATION</scope>
    <source>
        <strain evidence="3">Pr102</strain>
    </source>
</reference>
<evidence type="ECO:0000256" key="1">
    <source>
        <dbReference type="SAM" id="MobiDB-lite"/>
    </source>
</evidence>
<dbReference type="HOGENOM" id="CLU_001650_20_6_1"/>
<dbReference type="Pfam" id="PF25597">
    <property type="entry name" value="SH3_retrovirus"/>
    <property type="match status" value="1"/>
</dbReference>
<dbReference type="PANTHER" id="PTHR42648">
    <property type="entry name" value="TRANSPOSASE, PUTATIVE-RELATED"/>
    <property type="match status" value="1"/>
</dbReference>
<dbReference type="InterPro" id="IPR057670">
    <property type="entry name" value="SH3_retrovirus"/>
</dbReference>
<feature type="compositionally biased region" description="Acidic residues" evidence="1">
    <location>
        <begin position="213"/>
        <end position="240"/>
    </location>
</feature>
<dbReference type="PANTHER" id="PTHR42648:SF28">
    <property type="entry name" value="TRANSPOSON-ENCODED PROTEIN WITH RIBONUCLEASE H-LIKE AND RETROVIRUS ZINC FINGER-LIKE DOMAINS"/>
    <property type="match status" value="1"/>
</dbReference>
<protein>
    <recommendedName>
        <fullName evidence="2">Integrase catalytic domain-containing protein</fullName>
    </recommendedName>
</protein>
<dbReference type="Pfam" id="PF00665">
    <property type="entry name" value="rve"/>
    <property type="match status" value="1"/>
</dbReference>
<organism evidence="3 4">
    <name type="scientific">Phytophthora ramorum</name>
    <name type="common">Sudden oak death agent</name>
    <dbReference type="NCBI Taxonomy" id="164328"/>
    <lineage>
        <taxon>Eukaryota</taxon>
        <taxon>Sar</taxon>
        <taxon>Stramenopiles</taxon>
        <taxon>Oomycota</taxon>
        <taxon>Peronosporomycetes</taxon>
        <taxon>Peronosporales</taxon>
        <taxon>Peronosporaceae</taxon>
        <taxon>Phytophthora</taxon>
    </lineage>
</organism>
<dbReference type="SUPFAM" id="SSF53098">
    <property type="entry name" value="Ribonuclease H-like"/>
    <property type="match status" value="1"/>
</dbReference>
<dbReference type="Gene3D" id="3.30.420.10">
    <property type="entry name" value="Ribonuclease H-like superfamily/Ribonuclease H"/>
    <property type="match status" value="1"/>
</dbReference>
<dbReference type="InterPro" id="IPR001584">
    <property type="entry name" value="Integrase_cat-core"/>
</dbReference>
<dbReference type="InterPro" id="IPR039537">
    <property type="entry name" value="Retrotran_Ty1/copia-like"/>
</dbReference>
<sequence length="295" mass="33530">MQTPTFGGKRYFVTFIDDKSHFCVVYLLRNKSEVAAKFAEFVAFAETQTGKRVQTLRSDNGGEYTSGAMAKFCADRGIVQKFTPPYTPQLNGVAERMNRTLVECARCMLEHAGLPKTHDKSPHQVWTGKKPLLANLKVFGCHAYVHVPKAKRTKFDARSVRCRFLGYSEHEKAYRFEELESSRVLVSRDAQFMEDVFDSGRRDYHQREVVVIQDEETTDQDSSQSDEDDKEEEEEEEAARDEDFGPGNKRHPRTQSLEEATEVPSAKRGRNADHVQVGDGIQRRSQVEGGVRLGV</sequence>
<dbReference type="eggNOG" id="KOG0017">
    <property type="taxonomic scope" value="Eukaryota"/>
</dbReference>
<proteinExistence type="predicted"/>
<feature type="domain" description="Integrase catalytic" evidence="2">
    <location>
        <begin position="1"/>
        <end position="103"/>
    </location>
</feature>
<dbReference type="GO" id="GO:0003676">
    <property type="term" value="F:nucleic acid binding"/>
    <property type="evidence" value="ECO:0007669"/>
    <property type="project" value="InterPro"/>
</dbReference>
<dbReference type="GO" id="GO:0015074">
    <property type="term" value="P:DNA integration"/>
    <property type="evidence" value="ECO:0007669"/>
    <property type="project" value="InterPro"/>
</dbReference>
<dbReference type="InterPro" id="IPR012337">
    <property type="entry name" value="RNaseH-like_sf"/>
</dbReference>
<dbReference type="EMBL" id="DS566945">
    <property type="status" value="NOT_ANNOTATED_CDS"/>
    <property type="molecule type" value="Genomic_DNA"/>
</dbReference>
<evidence type="ECO:0000259" key="2">
    <source>
        <dbReference type="PROSITE" id="PS50994"/>
    </source>
</evidence>
<keyword evidence="4" id="KW-1185">Reference proteome</keyword>
<dbReference type="Proteomes" id="UP000005238">
    <property type="component" value="Unassembled WGS sequence"/>
</dbReference>
<dbReference type="PROSITE" id="PS50994">
    <property type="entry name" value="INTEGRASE"/>
    <property type="match status" value="1"/>
</dbReference>
<feature type="region of interest" description="Disordered" evidence="1">
    <location>
        <begin position="209"/>
        <end position="295"/>
    </location>
</feature>
<reference evidence="4" key="1">
    <citation type="journal article" date="2006" name="Science">
        <title>Phytophthora genome sequences uncover evolutionary origins and mechanisms of pathogenesis.</title>
        <authorList>
            <person name="Tyler B.M."/>
            <person name="Tripathy S."/>
            <person name="Zhang X."/>
            <person name="Dehal P."/>
            <person name="Jiang R.H."/>
            <person name="Aerts A."/>
            <person name="Arredondo F.D."/>
            <person name="Baxter L."/>
            <person name="Bensasson D."/>
            <person name="Beynon J.L."/>
            <person name="Chapman J."/>
            <person name="Damasceno C.M."/>
            <person name="Dorrance A.E."/>
            <person name="Dou D."/>
            <person name="Dickerman A.W."/>
            <person name="Dubchak I.L."/>
            <person name="Garbelotto M."/>
            <person name="Gijzen M."/>
            <person name="Gordon S.G."/>
            <person name="Govers F."/>
            <person name="Grunwald N.J."/>
            <person name="Huang W."/>
            <person name="Ivors K.L."/>
            <person name="Jones R.W."/>
            <person name="Kamoun S."/>
            <person name="Krampis K."/>
            <person name="Lamour K.H."/>
            <person name="Lee M.K."/>
            <person name="McDonald W.H."/>
            <person name="Medina M."/>
            <person name="Meijer H.J."/>
            <person name="Nordberg E.K."/>
            <person name="Maclean D.J."/>
            <person name="Ospina-Giraldo M.D."/>
            <person name="Morris P.F."/>
            <person name="Phuntumart V."/>
            <person name="Putnam N.H."/>
            <person name="Rash S."/>
            <person name="Rose J.K."/>
            <person name="Sakihama Y."/>
            <person name="Salamov A.A."/>
            <person name="Savidor A."/>
            <person name="Scheuring C.F."/>
            <person name="Smith B.M."/>
            <person name="Sobral B.W."/>
            <person name="Terry A."/>
            <person name="Torto-Alalibo T.A."/>
            <person name="Win J."/>
            <person name="Xu Z."/>
            <person name="Zhang H."/>
            <person name="Grigoriev I.V."/>
            <person name="Rokhsar D.S."/>
            <person name="Boore J.L."/>
        </authorList>
    </citation>
    <scope>NUCLEOTIDE SEQUENCE [LARGE SCALE GENOMIC DNA]</scope>
    <source>
        <strain evidence="4">Pr102</strain>
    </source>
</reference>
<dbReference type="EnsemblProtists" id="Phyra86641">
    <property type="protein sequence ID" value="Phyra86641"/>
    <property type="gene ID" value="Phyra86641"/>
</dbReference>
<name>H3H7D0_PHYRM</name>
<accession>H3H7D0</accession>
<dbReference type="InParanoid" id="H3H7D0"/>
<evidence type="ECO:0000313" key="3">
    <source>
        <dbReference type="EnsemblProtists" id="Phyra86641"/>
    </source>
</evidence>
<dbReference type="InterPro" id="IPR036397">
    <property type="entry name" value="RNaseH_sf"/>
</dbReference>
<evidence type="ECO:0000313" key="4">
    <source>
        <dbReference type="Proteomes" id="UP000005238"/>
    </source>
</evidence>